<evidence type="ECO:0000313" key="2">
    <source>
        <dbReference type="EMBL" id="EPE05713.1"/>
    </source>
</evidence>
<reference evidence="2 3" key="1">
    <citation type="journal article" date="2013" name="BMC Genomics">
        <title>The genome and transcriptome of the pine saprophyte Ophiostoma piceae, and a comparison with the bark beetle-associated pine pathogen Grosmannia clavigera.</title>
        <authorList>
            <person name="Haridas S."/>
            <person name="Wang Y."/>
            <person name="Lim L."/>
            <person name="Massoumi Alamouti S."/>
            <person name="Jackman S."/>
            <person name="Docking R."/>
            <person name="Robertson G."/>
            <person name="Birol I."/>
            <person name="Bohlmann J."/>
            <person name="Breuil C."/>
        </authorList>
    </citation>
    <scope>NUCLEOTIDE SEQUENCE [LARGE SCALE GENOMIC DNA]</scope>
    <source>
        <strain evidence="2 3">UAMH 11346</strain>
    </source>
</reference>
<feature type="compositionally biased region" description="Basic residues" evidence="1">
    <location>
        <begin position="82"/>
        <end position="91"/>
    </location>
</feature>
<proteinExistence type="predicted"/>
<accession>S3CHD6</accession>
<dbReference type="EMBL" id="KE148155">
    <property type="protein sequence ID" value="EPE05713.1"/>
    <property type="molecule type" value="Genomic_DNA"/>
</dbReference>
<keyword evidence="3" id="KW-1185">Reference proteome</keyword>
<gene>
    <name evidence="2" type="ORF">F503_08244</name>
</gene>
<name>S3CHD6_OPHP1</name>
<sequence>MAKEVSEITRAVELEERKRKEGREKRNEGRREAEANIPKRDRSARGRAQRKLRVETEQLLTCRPQRERRRVCWGGTSEARTGLKRGRRVGGRKGETRKSGASGWDERSSEARRSQDREVEESRSRGVEEGGGRSEEREKEKQEEEEKGKEQARTEDQGRRERRRKVSRKEDVGTEGTLEWCVERR</sequence>
<protein>
    <submittedName>
        <fullName evidence="2">Uncharacterized protein</fullName>
    </submittedName>
</protein>
<dbReference type="AlphaFoldDB" id="S3CHD6"/>
<feature type="compositionally biased region" description="Basic and acidic residues" evidence="1">
    <location>
        <begin position="1"/>
        <end position="44"/>
    </location>
</feature>
<organism evidence="2 3">
    <name type="scientific">Ophiostoma piceae (strain UAMH 11346)</name>
    <name type="common">Sap stain fungus</name>
    <dbReference type="NCBI Taxonomy" id="1262450"/>
    <lineage>
        <taxon>Eukaryota</taxon>
        <taxon>Fungi</taxon>
        <taxon>Dikarya</taxon>
        <taxon>Ascomycota</taxon>
        <taxon>Pezizomycotina</taxon>
        <taxon>Sordariomycetes</taxon>
        <taxon>Sordariomycetidae</taxon>
        <taxon>Ophiostomatales</taxon>
        <taxon>Ophiostomataceae</taxon>
        <taxon>Ophiostoma</taxon>
    </lineage>
</organism>
<dbReference type="Proteomes" id="UP000016923">
    <property type="component" value="Unassembled WGS sequence"/>
</dbReference>
<feature type="region of interest" description="Disordered" evidence="1">
    <location>
        <begin position="1"/>
        <end position="185"/>
    </location>
</feature>
<feature type="compositionally biased region" description="Basic and acidic residues" evidence="1">
    <location>
        <begin position="92"/>
        <end position="159"/>
    </location>
</feature>
<evidence type="ECO:0000256" key="1">
    <source>
        <dbReference type="SAM" id="MobiDB-lite"/>
    </source>
</evidence>
<dbReference type="VEuPathDB" id="FungiDB:F503_08244"/>
<evidence type="ECO:0000313" key="3">
    <source>
        <dbReference type="Proteomes" id="UP000016923"/>
    </source>
</evidence>
<dbReference type="HOGENOM" id="CLU_1461754_0_0_1"/>